<dbReference type="SUPFAM" id="SSF101936">
    <property type="entry name" value="DNA-binding pseudobarrel domain"/>
    <property type="match status" value="2"/>
</dbReference>
<dbReference type="EMBL" id="JAATIQ010000012">
    <property type="protein sequence ID" value="KAF4401454.1"/>
    <property type="molecule type" value="Genomic_DNA"/>
</dbReference>
<protein>
    <recommendedName>
        <fullName evidence="6">TF-B3 domain-containing protein</fullName>
    </recommendedName>
</protein>
<dbReference type="GO" id="GO:0005634">
    <property type="term" value="C:nucleus"/>
    <property type="evidence" value="ECO:0007669"/>
    <property type="project" value="UniProtKB-SubCell"/>
</dbReference>
<dbReference type="Gene3D" id="2.40.330.10">
    <property type="entry name" value="DNA-binding pseudobarrel domain"/>
    <property type="match status" value="2"/>
</dbReference>
<gene>
    <name evidence="7" type="ORF">G4B88_001648</name>
</gene>
<keyword evidence="4" id="KW-0804">Transcription</keyword>
<comment type="caution">
    <text evidence="7">The sequence shown here is derived from an EMBL/GenBank/DDBJ whole genome shotgun (WGS) entry which is preliminary data.</text>
</comment>
<dbReference type="GO" id="GO:0003677">
    <property type="term" value="F:DNA binding"/>
    <property type="evidence" value="ECO:0007669"/>
    <property type="project" value="UniProtKB-KW"/>
</dbReference>
<feature type="domain" description="TF-B3" evidence="6">
    <location>
        <begin position="178"/>
        <end position="272"/>
    </location>
</feature>
<evidence type="ECO:0000313" key="8">
    <source>
        <dbReference type="Proteomes" id="UP000583929"/>
    </source>
</evidence>
<dbReference type="SMART" id="SM01019">
    <property type="entry name" value="B3"/>
    <property type="match status" value="2"/>
</dbReference>
<dbReference type="InterPro" id="IPR050655">
    <property type="entry name" value="Plant_B3_domain"/>
</dbReference>
<evidence type="ECO:0000256" key="2">
    <source>
        <dbReference type="ARBA" id="ARBA00023015"/>
    </source>
</evidence>
<dbReference type="CDD" id="cd10017">
    <property type="entry name" value="B3_DNA"/>
    <property type="match status" value="1"/>
</dbReference>
<proteinExistence type="predicted"/>
<dbReference type="Proteomes" id="UP000583929">
    <property type="component" value="Unassembled WGS sequence"/>
</dbReference>
<dbReference type="InterPro" id="IPR015300">
    <property type="entry name" value="DNA-bd_pseudobarrel_sf"/>
</dbReference>
<feature type="domain" description="TF-B3" evidence="6">
    <location>
        <begin position="47"/>
        <end position="108"/>
    </location>
</feature>
<dbReference type="PANTHER" id="PTHR31920:SF37">
    <property type="entry name" value="B3 DOMAIN-CONTAINING TRANSCRIPTION FACTOR VRN1"/>
    <property type="match status" value="1"/>
</dbReference>
<evidence type="ECO:0000313" key="7">
    <source>
        <dbReference type="EMBL" id="KAF4401454.1"/>
    </source>
</evidence>
<keyword evidence="3" id="KW-0238">DNA-binding</keyword>
<keyword evidence="2" id="KW-0805">Transcription regulation</keyword>
<reference evidence="7 8" key="1">
    <citation type="journal article" date="2020" name="bioRxiv">
        <title>Sequence and annotation of 42 cannabis genomes reveals extensive copy number variation in cannabinoid synthesis and pathogen resistance genes.</title>
        <authorList>
            <person name="Mckernan K.J."/>
            <person name="Helbert Y."/>
            <person name="Kane L.T."/>
            <person name="Ebling H."/>
            <person name="Zhang L."/>
            <person name="Liu B."/>
            <person name="Eaton Z."/>
            <person name="Mclaughlin S."/>
            <person name="Kingan S."/>
            <person name="Baybayan P."/>
            <person name="Concepcion G."/>
            <person name="Jordan M."/>
            <person name="Riva A."/>
            <person name="Barbazuk W."/>
            <person name="Harkins T."/>
        </authorList>
    </citation>
    <scope>NUCLEOTIDE SEQUENCE [LARGE SCALE GENOMIC DNA]</scope>
    <source>
        <strain evidence="8">cv. Jamaican Lion 4</strain>
        <tissue evidence="7">Leaf</tissue>
    </source>
</reference>
<dbReference type="AlphaFoldDB" id="A0A7J6I1M2"/>
<dbReference type="InterPro" id="IPR003340">
    <property type="entry name" value="B3_DNA-bd"/>
</dbReference>
<dbReference type="Pfam" id="PF02362">
    <property type="entry name" value="B3"/>
    <property type="match status" value="1"/>
</dbReference>
<dbReference type="PROSITE" id="PS50863">
    <property type="entry name" value="B3"/>
    <property type="match status" value="2"/>
</dbReference>
<organism evidence="7 8">
    <name type="scientific">Cannabis sativa</name>
    <name type="common">Hemp</name>
    <name type="synonym">Marijuana</name>
    <dbReference type="NCBI Taxonomy" id="3483"/>
    <lineage>
        <taxon>Eukaryota</taxon>
        <taxon>Viridiplantae</taxon>
        <taxon>Streptophyta</taxon>
        <taxon>Embryophyta</taxon>
        <taxon>Tracheophyta</taxon>
        <taxon>Spermatophyta</taxon>
        <taxon>Magnoliopsida</taxon>
        <taxon>eudicotyledons</taxon>
        <taxon>Gunneridae</taxon>
        <taxon>Pentapetalae</taxon>
        <taxon>rosids</taxon>
        <taxon>fabids</taxon>
        <taxon>Rosales</taxon>
        <taxon>Cannabaceae</taxon>
        <taxon>Cannabis</taxon>
    </lineage>
</organism>
<comment type="subcellular location">
    <subcellularLocation>
        <location evidence="1">Nucleus</location>
    </subcellularLocation>
</comment>
<evidence type="ECO:0000256" key="1">
    <source>
        <dbReference type="ARBA" id="ARBA00004123"/>
    </source>
</evidence>
<sequence>MEKRTNPRRGNEVKLRLNQLLQRRGQSEKQWTKYMTGENPSSFDLGEVLVLQPPSHRWKLGLVVEDDKLYLKEGWPEFVKHYQLAYGHLLDFTYVGSSNFNIAIYDKTTCEIDYSPFSSPNFTNEESDSENEDMPKKCEAEDQLWMKGNRRRNQGPYNTYRHSKAVIEARRFYSEYPHFYRVIRTDKHNRYKQQLPKKFIESHVGVKSEAVTLEVGSKEWSVNIVSCNSICCFSGGWFNFLAANSLCSGDVCVFEVITKKPPLLQVSIIRNDD</sequence>
<evidence type="ECO:0000256" key="4">
    <source>
        <dbReference type="ARBA" id="ARBA00023163"/>
    </source>
</evidence>
<dbReference type="PANTHER" id="PTHR31920">
    <property type="entry name" value="B3 DOMAIN-CONTAINING"/>
    <property type="match status" value="1"/>
</dbReference>
<keyword evidence="8" id="KW-1185">Reference proteome</keyword>
<evidence type="ECO:0000259" key="6">
    <source>
        <dbReference type="PROSITE" id="PS50863"/>
    </source>
</evidence>
<accession>A0A7J6I1M2</accession>
<name>A0A7J6I1M2_CANSA</name>
<evidence type="ECO:0000256" key="3">
    <source>
        <dbReference type="ARBA" id="ARBA00023125"/>
    </source>
</evidence>
<evidence type="ECO:0000256" key="5">
    <source>
        <dbReference type="ARBA" id="ARBA00023242"/>
    </source>
</evidence>
<keyword evidence="5" id="KW-0539">Nucleus</keyword>